<dbReference type="AlphaFoldDB" id="A0A812T4U4"/>
<dbReference type="Proteomes" id="UP000604046">
    <property type="component" value="Unassembled WGS sequence"/>
</dbReference>
<feature type="region of interest" description="Disordered" evidence="1">
    <location>
        <begin position="311"/>
        <end position="333"/>
    </location>
</feature>
<sequence length="528" mass="56743">MMLDHDSPLVQPSAAPEAPEALPEPLPRLGEAPPPPPLQRIDLVFEQTGSLGIEFKELAAPFIIEQVHSTGLAYGKDLQKGDQLILVGGVDVTKLAWDDLVKKLGPRPVLMTFERPTAVDEEPAAASFMSGLGSTMRSLGGSVMEQGFDLGKVGSAGLEIGTKGLELGSKVSSAGIGFGSKALAALTTSDDAGAEAASKDPTLLAEHEALSQQVGQLQKQLADAASEAKWSAEQYQKLQSSCQEESRQKEEQRQLAASYQEKCASLTQQVAMLQEAQSEDSQAARLSADRDALAQQVQQLEKQLADASALASSAASQNMEDQQRLQESLQEEARQKEEQKQLAVALQEKCAALEKQVEALKTEAPPAVPNGDATRTSELAAEHEAHTQKVQQLETQLKEASSLARHTAEQYQEEARQKEEQRQLALSYQEQCASLTKQVDALSEAGHSAANVQEEAARLSAERDALAQQVQLLEKQLADAAGAVSRNVEDQQKLASSLQEEVCPSYASSRVGYTEQHYVKAVSKADAI</sequence>
<proteinExistence type="predicted"/>
<organism evidence="3 4">
    <name type="scientific">Symbiodinium natans</name>
    <dbReference type="NCBI Taxonomy" id="878477"/>
    <lineage>
        <taxon>Eukaryota</taxon>
        <taxon>Sar</taxon>
        <taxon>Alveolata</taxon>
        <taxon>Dinophyceae</taxon>
        <taxon>Suessiales</taxon>
        <taxon>Symbiodiniaceae</taxon>
        <taxon>Symbiodinium</taxon>
    </lineage>
</organism>
<dbReference type="InterPro" id="IPR036034">
    <property type="entry name" value="PDZ_sf"/>
</dbReference>
<feature type="domain" description="PDZ" evidence="2">
    <location>
        <begin position="49"/>
        <end position="117"/>
    </location>
</feature>
<protein>
    <recommendedName>
        <fullName evidence="2">PDZ domain-containing protein</fullName>
    </recommendedName>
</protein>
<keyword evidence="4" id="KW-1185">Reference proteome</keyword>
<dbReference type="EMBL" id="CAJNDS010002536">
    <property type="protein sequence ID" value="CAE7516344.1"/>
    <property type="molecule type" value="Genomic_DNA"/>
</dbReference>
<feature type="compositionally biased region" description="Pro residues" evidence="1">
    <location>
        <begin position="22"/>
        <end position="38"/>
    </location>
</feature>
<dbReference type="OrthoDB" id="409749at2759"/>
<reference evidence="3" key="1">
    <citation type="submission" date="2021-02" db="EMBL/GenBank/DDBJ databases">
        <authorList>
            <person name="Dougan E. K."/>
            <person name="Rhodes N."/>
            <person name="Thang M."/>
            <person name="Chan C."/>
        </authorList>
    </citation>
    <scope>NUCLEOTIDE SEQUENCE</scope>
</reference>
<dbReference type="Gene3D" id="2.30.42.10">
    <property type="match status" value="1"/>
</dbReference>
<evidence type="ECO:0000256" key="1">
    <source>
        <dbReference type="SAM" id="MobiDB-lite"/>
    </source>
</evidence>
<evidence type="ECO:0000313" key="4">
    <source>
        <dbReference type="Proteomes" id="UP000604046"/>
    </source>
</evidence>
<name>A0A812T4U4_9DINO</name>
<evidence type="ECO:0000313" key="3">
    <source>
        <dbReference type="EMBL" id="CAE7516344.1"/>
    </source>
</evidence>
<dbReference type="InterPro" id="IPR001478">
    <property type="entry name" value="PDZ"/>
</dbReference>
<comment type="caution">
    <text evidence="3">The sequence shown here is derived from an EMBL/GenBank/DDBJ whole genome shotgun (WGS) entry which is preliminary data.</text>
</comment>
<feature type="compositionally biased region" description="Polar residues" evidence="1">
    <location>
        <begin position="317"/>
        <end position="328"/>
    </location>
</feature>
<dbReference type="SUPFAM" id="SSF50156">
    <property type="entry name" value="PDZ domain-like"/>
    <property type="match status" value="1"/>
</dbReference>
<feature type="region of interest" description="Disordered" evidence="1">
    <location>
        <begin position="361"/>
        <end position="388"/>
    </location>
</feature>
<accession>A0A812T4U4</accession>
<dbReference type="SMART" id="SM00228">
    <property type="entry name" value="PDZ"/>
    <property type="match status" value="1"/>
</dbReference>
<gene>
    <name evidence="3" type="ORF">SNAT2548_LOCUS28902</name>
</gene>
<feature type="compositionally biased region" description="Low complexity" evidence="1">
    <location>
        <begin position="12"/>
        <end position="21"/>
    </location>
</feature>
<dbReference type="Pfam" id="PF00595">
    <property type="entry name" value="PDZ"/>
    <property type="match status" value="1"/>
</dbReference>
<evidence type="ECO:0000259" key="2">
    <source>
        <dbReference type="SMART" id="SM00228"/>
    </source>
</evidence>
<feature type="region of interest" description="Disordered" evidence="1">
    <location>
        <begin position="1"/>
        <end position="38"/>
    </location>
</feature>